<sequence>MPTQQQRITGAHLRVQREHLGLARTQLAAIWNMNPGTLAAWEDGRDPTPYNLGDRLDELLKTTDEHLKTLAHKHNPGDTILTYRTDADYHQHNPAGPYTASWHRSLCARLLTQIPNLTIQFQQCTNSNRPKPGHQNT</sequence>
<dbReference type="InterPro" id="IPR027910">
    <property type="entry name" value="YdiL_sf"/>
</dbReference>
<dbReference type="SUPFAM" id="SSF47413">
    <property type="entry name" value="lambda repressor-like DNA-binding domains"/>
    <property type="match status" value="1"/>
</dbReference>
<dbReference type="AlphaFoldDB" id="A0A100WR44"/>
<name>A0A100WR44_MYCFO</name>
<reference evidence="2" key="2">
    <citation type="submission" date="2016-02" db="EMBL/GenBank/DDBJ databases">
        <title>Draft genome sequence of five rapidly growing Mycobacterium species.</title>
        <authorList>
            <person name="Katahira K."/>
            <person name="Gotou Y."/>
            <person name="Iida K."/>
            <person name="Ogura Y."/>
            <person name="Hayashi T."/>
        </authorList>
    </citation>
    <scope>NUCLEOTIDE SEQUENCE [LARGE SCALE GENOMIC DNA]</scope>
    <source>
        <strain evidence="2">JCM6368</strain>
    </source>
</reference>
<evidence type="ECO:0000313" key="2">
    <source>
        <dbReference type="Proteomes" id="UP000069705"/>
    </source>
</evidence>
<evidence type="ECO:0000313" key="1">
    <source>
        <dbReference type="EMBL" id="GAT02569.1"/>
    </source>
</evidence>
<reference evidence="1 2" key="1">
    <citation type="journal article" date="2016" name="Genome Announc.">
        <title>Draft Genome Sequences of Five Rapidly Growing Mycobacterium Species, M. thermoresistibile, M. fortuitum subsp. acetamidolyticum, M. canariasense, M. brisbanense, and M. novocastrense.</title>
        <authorList>
            <person name="Katahira K."/>
            <person name="Ogura Y."/>
            <person name="Gotoh Y."/>
            <person name="Hayashi T."/>
        </authorList>
    </citation>
    <scope>NUCLEOTIDE SEQUENCE [LARGE SCALE GENOMIC DNA]</scope>
    <source>
        <strain evidence="1 2">JCM6368</strain>
    </source>
</reference>
<dbReference type="Gene3D" id="1.10.3100.10">
    <property type="entry name" value="Putative cytoplasmic protein"/>
    <property type="match status" value="1"/>
</dbReference>
<dbReference type="GO" id="GO:0003677">
    <property type="term" value="F:DNA binding"/>
    <property type="evidence" value="ECO:0007669"/>
    <property type="project" value="InterPro"/>
</dbReference>
<dbReference type="Proteomes" id="UP000069705">
    <property type="component" value="Unassembled WGS sequence"/>
</dbReference>
<organism evidence="1 2">
    <name type="scientific">Mycolicibacterium fortuitum subsp. acetamidolyticum</name>
    <dbReference type="NCBI Taxonomy" id="144550"/>
    <lineage>
        <taxon>Bacteria</taxon>
        <taxon>Bacillati</taxon>
        <taxon>Actinomycetota</taxon>
        <taxon>Actinomycetes</taxon>
        <taxon>Mycobacteriales</taxon>
        <taxon>Mycobacteriaceae</taxon>
        <taxon>Mycolicibacterium</taxon>
    </lineage>
</organism>
<dbReference type="Pfam" id="PF13560">
    <property type="entry name" value="HTH_31"/>
    <property type="match status" value="1"/>
</dbReference>
<accession>A0A100WR44</accession>
<proteinExistence type="predicted"/>
<gene>
    <name evidence="1" type="ORF">RMCFA_2681</name>
</gene>
<dbReference type="InterPro" id="IPR010982">
    <property type="entry name" value="Lambda_DNA-bd_dom_sf"/>
</dbReference>
<comment type="caution">
    <text evidence="1">The sequence shown here is derived from an EMBL/GenBank/DDBJ whole genome shotgun (WGS) entry which is preliminary data.</text>
</comment>
<dbReference type="RefSeq" id="WP_061263664.1">
    <property type="nucleotide sequence ID" value="NZ_BCSZ01000025.1"/>
</dbReference>
<dbReference type="EMBL" id="BCSZ01000025">
    <property type="protein sequence ID" value="GAT02569.1"/>
    <property type="molecule type" value="Genomic_DNA"/>
</dbReference>
<protein>
    <submittedName>
        <fullName evidence="1">Uncharacterized protein</fullName>
    </submittedName>
</protein>